<dbReference type="PANTHER" id="PTHR11961">
    <property type="entry name" value="CYTOCHROME C"/>
    <property type="match status" value="1"/>
</dbReference>
<dbReference type="GO" id="GO:0005758">
    <property type="term" value="C:mitochondrial intermembrane space"/>
    <property type="evidence" value="ECO:0007669"/>
    <property type="project" value="UniProtKB-SubCell"/>
</dbReference>
<sequence>MSTSDDWNDIPDDFVLPEGSAERGAKLFKKHCKQCHSMRPDNRQTGGFSSIGPTLFNVYGRTSGIQNLGGLNLMTHSMKSSGIVWDDANLMRFDFNSIKTFRYMKNPQLFVNSKIGMNFVGLPRFQDRVDVVHFLRQLNYEGKYGKEVLKECEKK</sequence>
<evidence type="ECO:0000259" key="10">
    <source>
        <dbReference type="PROSITE" id="PS51007"/>
    </source>
</evidence>
<dbReference type="InterPro" id="IPR009056">
    <property type="entry name" value="Cyt_c-like_dom"/>
</dbReference>
<keyword evidence="7 8" id="KW-0408">Iron</keyword>
<keyword evidence="5 8" id="KW-0479">Metal-binding</keyword>
<evidence type="ECO:0000313" key="11">
    <source>
        <dbReference type="EMBL" id="SVP94772.1"/>
    </source>
</evidence>
<comment type="similarity">
    <text evidence="2 9">Belongs to the cytochrome c family.</text>
</comment>
<evidence type="ECO:0000256" key="1">
    <source>
        <dbReference type="ARBA" id="ARBA00004569"/>
    </source>
</evidence>
<organism evidence="11">
    <name type="scientific">Theileria annulata</name>
    <dbReference type="NCBI Taxonomy" id="5874"/>
    <lineage>
        <taxon>Eukaryota</taxon>
        <taxon>Sar</taxon>
        <taxon>Alveolata</taxon>
        <taxon>Apicomplexa</taxon>
        <taxon>Aconoidasida</taxon>
        <taxon>Piroplasmida</taxon>
        <taxon>Theileriidae</taxon>
        <taxon>Theileria</taxon>
    </lineage>
</organism>
<evidence type="ECO:0000256" key="3">
    <source>
        <dbReference type="ARBA" id="ARBA00022448"/>
    </source>
</evidence>
<evidence type="ECO:0000256" key="6">
    <source>
        <dbReference type="ARBA" id="ARBA00022982"/>
    </source>
</evidence>
<gene>
    <name evidence="11" type="ORF">TAT_000363200</name>
    <name evidence="12" type="ORF">TAV_000363200</name>
</gene>
<dbReference type="GO" id="GO:0046872">
    <property type="term" value="F:metal ion binding"/>
    <property type="evidence" value="ECO:0007669"/>
    <property type="project" value="UniProtKB-KW"/>
</dbReference>
<evidence type="ECO:0000256" key="4">
    <source>
        <dbReference type="ARBA" id="ARBA00022617"/>
    </source>
</evidence>
<evidence type="ECO:0000313" key="12">
    <source>
        <dbReference type="EMBL" id="SVP95471.1"/>
    </source>
</evidence>
<accession>A0A3B0MZP0</accession>
<evidence type="ECO:0000256" key="5">
    <source>
        <dbReference type="ARBA" id="ARBA00022723"/>
    </source>
</evidence>
<dbReference type="InterPro" id="IPR002327">
    <property type="entry name" value="Cyt_c_1A/1B"/>
</dbReference>
<dbReference type="SUPFAM" id="SSF46626">
    <property type="entry name" value="Cytochrome c"/>
    <property type="match status" value="1"/>
</dbReference>
<name>A0A3B0MZP0_THEAN</name>
<dbReference type="EMBL" id="UIVT01000004">
    <property type="protein sequence ID" value="SVP94772.1"/>
    <property type="molecule type" value="Genomic_DNA"/>
</dbReference>
<dbReference type="InterPro" id="IPR036909">
    <property type="entry name" value="Cyt_c-like_dom_sf"/>
</dbReference>
<dbReference type="PROSITE" id="PS51007">
    <property type="entry name" value="CYTC"/>
    <property type="match status" value="1"/>
</dbReference>
<evidence type="ECO:0000256" key="7">
    <source>
        <dbReference type="ARBA" id="ARBA00023004"/>
    </source>
</evidence>
<keyword evidence="3" id="KW-0813">Transport</keyword>
<comment type="subcellular location">
    <subcellularLocation>
        <location evidence="1">Mitochondrion intermembrane space</location>
    </subcellularLocation>
</comment>
<reference evidence="11" key="1">
    <citation type="submission" date="2018-07" db="EMBL/GenBank/DDBJ databases">
        <authorList>
            <person name="Quirk P.G."/>
            <person name="Krulwich T.A."/>
        </authorList>
    </citation>
    <scope>NUCLEOTIDE SEQUENCE</scope>
    <source>
        <strain evidence="11">Anand</strain>
    </source>
</reference>
<evidence type="ECO:0000256" key="9">
    <source>
        <dbReference type="RuleBase" id="RU004426"/>
    </source>
</evidence>
<proteinExistence type="inferred from homology"/>
<dbReference type="AlphaFoldDB" id="A0A3B0MZP0"/>
<dbReference type="EMBL" id="UIVS01000004">
    <property type="protein sequence ID" value="SVP95471.1"/>
    <property type="molecule type" value="Genomic_DNA"/>
</dbReference>
<dbReference type="VEuPathDB" id="PiroplasmaDB:TA10380"/>
<keyword evidence="6" id="KW-0249">Electron transport</keyword>
<dbReference type="Gene3D" id="1.10.760.10">
    <property type="entry name" value="Cytochrome c-like domain"/>
    <property type="match status" value="1"/>
</dbReference>
<dbReference type="GO" id="GO:0020037">
    <property type="term" value="F:heme binding"/>
    <property type="evidence" value="ECO:0007669"/>
    <property type="project" value="InterPro"/>
</dbReference>
<keyword evidence="4 8" id="KW-0349">Heme</keyword>
<dbReference type="GO" id="GO:0009055">
    <property type="term" value="F:electron transfer activity"/>
    <property type="evidence" value="ECO:0007669"/>
    <property type="project" value="InterPro"/>
</dbReference>
<protein>
    <submittedName>
        <fullName evidence="11">Cyctochrome C, putative</fullName>
    </submittedName>
</protein>
<evidence type="ECO:0000256" key="2">
    <source>
        <dbReference type="ARBA" id="ARBA00006488"/>
    </source>
</evidence>
<feature type="domain" description="Cytochrome c" evidence="10">
    <location>
        <begin position="19"/>
        <end position="139"/>
    </location>
</feature>
<dbReference type="Pfam" id="PF00034">
    <property type="entry name" value="Cytochrom_C"/>
    <property type="match status" value="1"/>
</dbReference>
<evidence type="ECO:0000256" key="8">
    <source>
        <dbReference type="PROSITE-ProRule" id="PRU00433"/>
    </source>
</evidence>